<dbReference type="GO" id="GO:1990904">
    <property type="term" value="C:ribonucleoprotein complex"/>
    <property type="evidence" value="ECO:0007669"/>
    <property type="project" value="UniProtKB-KW"/>
</dbReference>
<evidence type="ECO:0000313" key="8">
    <source>
        <dbReference type="Proteomes" id="UP000005408"/>
    </source>
</evidence>
<dbReference type="Pfam" id="PF08293">
    <property type="entry name" value="MRP-S33"/>
    <property type="match status" value="1"/>
</dbReference>
<dbReference type="OrthoDB" id="5980584at2759"/>
<evidence type="ECO:0000256" key="5">
    <source>
        <dbReference type="ARBA" id="ARBA00023274"/>
    </source>
</evidence>
<accession>A0A8W8M4L9</accession>
<evidence type="ECO:0000256" key="6">
    <source>
        <dbReference type="ARBA" id="ARBA00035132"/>
    </source>
</evidence>
<keyword evidence="4" id="KW-0496">Mitochondrion</keyword>
<evidence type="ECO:0000256" key="3">
    <source>
        <dbReference type="ARBA" id="ARBA00022980"/>
    </source>
</evidence>
<dbReference type="EnsemblMetazoa" id="G31147.4">
    <property type="protein sequence ID" value="G31147.4:cds"/>
    <property type="gene ID" value="G31147"/>
</dbReference>
<evidence type="ECO:0000256" key="2">
    <source>
        <dbReference type="ARBA" id="ARBA00008970"/>
    </source>
</evidence>
<comment type="subcellular location">
    <subcellularLocation>
        <location evidence="1">Mitochondrion</location>
    </subcellularLocation>
</comment>
<dbReference type="AlphaFoldDB" id="A0A8W8M4L9"/>
<evidence type="ECO:0000256" key="4">
    <source>
        <dbReference type="ARBA" id="ARBA00023128"/>
    </source>
</evidence>
<dbReference type="InterPro" id="IPR013219">
    <property type="entry name" value="Ribosomal_mS33"/>
</dbReference>
<keyword evidence="3" id="KW-0689">Ribosomal protein</keyword>
<reference evidence="7" key="1">
    <citation type="submission" date="2022-08" db="UniProtKB">
        <authorList>
            <consortium name="EnsemblMetazoa"/>
        </authorList>
    </citation>
    <scope>IDENTIFICATION</scope>
    <source>
        <strain evidence="7">05x7-T-G4-1.051#20</strain>
    </source>
</reference>
<dbReference type="Proteomes" id="UP000005408">
    <property type="component" value="Unassembled WGS sequence"/>
</dbReference>
<keyword evidence="8" id="KW-1185">Reference proteome</keyword>
<dbReference type="GO" id="GO:0005840">
    <property type="term" value="C:ribosome"/>
    <property type="evidence" value="ECO:0007669"/>
    <property type="project" value="UniProtKB-KW"/>
</dbReference>
<dbReference type="EnsemblMetazoa" id="G31147.6">
    <property type="protein sequence ID" value="G31147.6:cds"/>
    <property type="gene ID" value="G31147"/>
</dbReference>
<organism evidence="7 8">
    <name type="scientific">Magallana gigas</name>
    <name type="common">Pacific oyster</name>
    <name type="synonym">Crassostrea gigas</name>
    <dbReference type="NCBI Taxonomy" id="29159"/>
    <lineage>
        <taxon>Eukaryota</taxon>
        <taxon>Metazoa</taxon>
        <taxon>Spiralia</taxon>
        <taxon>Lophotrochozoa</taxon>
        <taxon>Mollusca</taxon>
        <taxon>Bivalvia</taxon>
        <taxon>Autobranchia</taxon>
        <taxon>Pteriomorphia</taxon>
        <taxon>Ostreida</taxon>
        <taxon>Ostreoidea</taxon>
        <taxon>Ostreidae</taxon>
        <taxon>Magallana</taxon>
    </lineage>
</organism>
<dbReference type="EnsemblMetazoa" id="G31147.3">
    <property type="protein sequence ID" value="G31147.3:cds"/>
    <property type="gene ID" value="G31147"/>
</dbReference>
<comment type="similarity">
    <text evidence="2">Belongs to the mitochondrion-specific ribosomal protein mS33 family.</text>
</comment>
<dbReference type="GO" id="GO:0005739">
    <property type="term" value="C:mitochondrion"/>
    <property type="evidence" value="ECO:0007669"/>
    <property type="project" value="UniProtKB-SubCell"/>
</dbReference>
<name>A0A8W8M4L9_MAGGI</name>
<dbReference type="PANTHER" id="PTHR13362">
    <property type="entry name" value="MITOCHONDRIAL RIBOSOMAL PROTEIN S33"/>
    <property type="match status" value="1"/>
</dbReference>
<dbReference type="PANTHER" id="PTHR13362:SF2">
    <property type="entry name" value="SMALL RIBOSOMAL SUBUNIT PROTEIN MS33"/>
    <property type="match status" value="1"/>
</dbReference>
<proteinExistence type="inferred from homology"/>
<dbReference type="EnsemblMetazoa" id="G31147.5">
    <property type="protein sequence ID" value="G31147.5:cds"/>
    <property type="gene ID" value="G31147"/>
</dbReference>
<dbReference type="EnsemblMetazoa" id="G31147.2">
    <property type="protein sequence ID" value="G31147.2:cds"/>
    <property type="gene ID" value="G31147"/>
</dbReference>
<dbReference type="OMA" id="PRHMETH"/>
<evidence type="ECO:0000313" key="7">
    <source>
        <dbReference type="EnsemblMetazoa" id="G31147.2:cds"/>
    </source>
</evidence>
<keyword evidence="5" id="KW-0687">Ribonucleoprotein</keyword>
<protein>
    <recommendedName>
        <fullName evidence="6">Small ribosomal subunit protein mS33</fullName>
    </recommendedName>
</protein>
<sequence>MSRYARRMAHLSARIFGEYTREKTYTATRIINEFKSMPKYKDPEIINYYPKHPEASLLLVRLREHGLFRDYHADFKEEFAAQRAARGKGRKKPDLTTKE</sequence>
<evidence type="ECO:0000256" key="1">
    <source>
        <dbReference type="ARBA" id="ARBA00004173"/>
    </source>
</evidence>